<evidence type="ECO:0000313" key="2">
    <source>
        <dbReference type="EMBL" id="CAG8536502.1"/>
    </source>
</evidence>
<dbReference type="AlphaFoldDB" id="A0A9N9FHG4"/>
<dbReference type="EMBL" id="CAJVPL010000873">
    <property type="protein sequence ID" value="CAG8536502.1"/>
    <property type="molecule type" value="Genomic_DNA"/>
</dbReference>
<comment type="caution">
    <text evidence="2">The sequence shown here is derived from an EMBL/GenBank/DDBJ whole genome shotgun (WGS) entry which is preliminary data.</text>
</comment>
<name>A0A9N9FHG4_9GLOM</name>
<evidence type="ECO:0000313" key="3">
    <source>
        <dbReference type="Proteomes" id="UP000789831"/>
    </source>
</evidence>
<evidence type="ECO:0000256" key="1">
    <source>
        <dbReference type="SAM" id="MobiDB-lite"/>
    </source>
</evidence>
<sequence>MEKNNSNKKIRSAFELFKNFFDIEVQRNKLNIKNSRVAAKKIWNKAPQNFKKSFVEKAKHYHGSSQQNEATLRCFNGNNDVKAYIDCALLSNRTDTPLDYGESSAGLSASDNIVDREETPPPEPQVEEPVTLQRILIDPQFLNVGGPFNHQDDMNTNGVFDVISGNNSVGY</sequence>
<proteinExistence type="predicted"/>
<dbReference type="Proteomes" id="UP000789831">
    <property type="component" value="Unassembled WGS sequence"/>
</dbReference>
<gene>
    <name evidence="2" type="ORF">AGERDE_LOCUS5970</name>
</gene>
<accession>A0A9N9FHG4</accession>
<feature type="region of interest" description="Disordered" evidence="1">
    <location>
        <begin position="100"/>
        <end position="128"/>
    </location>
</feature>
<protein>
    <submittedName>
        <fullName evidence="2">687_t:CDS:1</fullName>
    </submittedName>
</protein>
<reference evidence="2" key="1">
    <citation type="submission" date="2021-06" db="EMBL/GenBank/DDBJ databases">
        <authorList>
            <person name="Kallberg Y."/>
            <person name="Tangrot J."/>
            <person name="Rosling A."/>
        </authorList>
    </citation>
    <scope>NUCLEOTIDE SEQUENCE</scope>
    <source>
        <strain evidence="2">MT106</strain>
    </source>
</reference>
<keyword evidence="3" id="KW-1185">Reference proteome</keyword>
<organism evidence="2 3">
    <name type="scientific">Ambispora gerdemannii</name>
    <dbReference type="NCBI Taxonomy" id="144530"/>
    <lineage>
        <taxon>Eukaryota</taxon>
        <taxon>Fungi</taxon>
        <taxon>Fungi incertae sedis</taxon>
        <taxon>Mucoromycota</taxon>
        <taxon>Glomeromycotina</taxon>
        <taxon>Glomeromycetes</taxon>
        <taxon>Archaeosporales</taxon>
        <taxon>Ambisporaceae</taxon>
        <taxon>Ambispora</taxon>
    </lineage>
</organism>